<organism evidence="1 2">
    <name type="scientific">Klebsiella phage vB_KvM-Eowyn</name>
    <dbReference type="NCBI Taxonomy" id="2762819"/>
    <lineage>
        <taxon>Viruses</taxon>
        <taxon>Duplodnaviria</taxon>
        <taxon>Heunggongvirae</taxon>
        <taxon>Uroviricota</taxon>
        <taxon>Caudoviricetes</taxon>
        <taxon>Chimalliviridae</taxon>
        <taxon>Eowynvirus</taxon>
        <taxon>Eowynvirus eowyn</taxon>
    </lineage>
</organism>
<reference evidence="1 2" key="1">
    <citation type="submission" date="2020-09" db="EMBL/GenBank/DDBJ databases">
        <authorList>
            <person name="Jameson E."/>
        </authorList>
    </citation>
    <scope>NUCLEOTIDE SEQUENCE [LARGE SCALE GENOMIC DNA]</scope>
</reference>
<name>A0A7R8R6E5_9CAUD</name>
<proteinExistence type="predicted"/>
<dbReference type="Proteomes" id="UP000596247">
    <property type="component" value="Chromosome"/>
</dbReference>
<protein>
    <submittedName>
        <fullName evidence="1">Uncharacterized protein</fullName>
    </submittedName>
</protein>
<evidence type="ECO:0000313" key="2">
    <source>
        <dbReference type="Proteomes" id="UP000596247"/>
    </source>
</evidence>
<keyword evidence="2" id="KW-1185">Reference proteome</keyword>
<gene>
    <name evidence="1" type="ORF">LLCLJKAH_00115</name>
</gene>
<sequence length="983" mass="107932">MSYKASDLIANITNVRSNPAMVQQYQLNAVEAAYSGDIDIVDATNPFIFLLEANACGTAACMNEMDTVYRKMYPALATTQEDLYLHMTDTDYLNRFSTPDTATFHFLLKVASVKKNVVPVGDTGVSKIVIPRNTQVTVDSYNFGLEYPIDIRLMPHGSFQVVYTNDIISPMESLVSNLVSWSIKSLKSGDDSAYEDWIDIVVPLKQFTLSHFTSQMTSSAPFNKTYTLTDNYYYCRVYGSTDGTTWTEYQTTHSDQVFDASTVTAVLSVGTNKLQVSIPQIYQTTGLVGSQIRVDIYTTKGPSNINLSNYSTSSFSAVFNDYDATDTVYTAPLASIDTPIYSDDTTSGGTSPIDFDVLREQVIMKNTKVDTPITIGQLETALTLDDFNVIKTKDIITSRTYAASRMLPTPDDTSVLKSGAGAAVYTMEDTMESLITRSTVIDNNTSITITPSTLFRITSGVLTMLPEADYQSYVSLWNNKAYDDLVAALGADIGKVVYTPWHYVLDTANNTFALRPYYLDSPTISARNFIAENPTIAYSIATGSIAISRSSTGYTLTVVAASDANYKNLSDDQCHLQLAYLPVGESDYAYMTGTLIGTINGERCWQFQLNPTFYIDANDNMEMTGFSMYNGEIIKTMATLTQTFYLVWELSGLDTSTITGSDIDNFVYTEQVPSTTLGVVQESVALQFGTAMTYLWRSSRTVKDSVQYQTYGITVYSTYDEDIYLTNAAGDIELVQQSDGTYLAEILHRKGDYVLDSTGNRIVLHEPTDVVMVDGSPVELGVRAIARQIDVCVVDGLFYFATDVNGVAYRKSLPTSVLSYLETITGLNDSLLENTALYYIPQTTLGDTTVIVGAGETQTIDSNLSFQVDVYLTSTNYNSESLIASMKDKVHSVIYTALSDATFSIDAVGADIGTALGEDALAVYVYPVGPNKDITVFTAQDNVTRPSIKRKLTTLSDGTLQVQDDITVNFYNHLTSTASTTTA</sequence>
<accession>A0A7R8R6E5</accession>
<evidence type="ECO:0000313" key="1">
    <source>
        <dbReference type="EMBL" id="CAD5236104.1"/>
    </source>
</evidence>
<dbReference type="EMBL" id="LR881104">
    <property type="protein sequence ID" value="CAD5236104.1"/>
    <property type="molecule type" value="Genomic_DNA"/>
</dbReference>